<protein>
    <recommendedName>
        <fullName evidence="4">Glycine zipper domain-containing protein</fullName>
    </recommendedName>
</protein>
<sequence length="119" mass="10788">MSAPRGGARGAADPITTGLPKLDPSAVAQSQAAHLQSGVVTGAASGALVGGIAGALGGLAGALTGAVTGAASGAAAGAIVAAERGPAGDTVDMGKFGDAAVGGGEGREAELKIGGGREV</sequence>
<evidence type="ECO:0008006" key="4">
    <source>
        <dbReference type="Google" id="ProtNLM"/>
    </source>
</evidence>
<evidence type="ECO:0000256" key="1">
    <source>
        <dbReference type="SAM" id="MobiDB-lite"/>
    </source>
</evidence>
<comment type="caution">
    <text evidence="2">The sequence shown here is derived from an EMBL/GenBank/DDBJ whole genome shotgun (WGS) entry which is preliminary data.</text>
</comment>
<dbReference type="InParanoid" id="A0A2V0NXV6"/>
<accession>A0A2V0NXV6</accession>
<reference evidence="2 3" key="1">
    <citation type="journal article" date="2018" name="Sci. Rep.">
        <title>Raphidocelis subcapitata (=Pseudokirchneriella subcapitata) provides an insight into genome evolution and environmental adaptations in the Sphaeropleales.</title>
        <authorList>
            <person name="Suzuki S."/>
            <person name="Yamaguchi H."/>
            <person name="Nakajima N."/>
            <person name="Kawachi M."/>
        </authorList>
    </citation>
    <scope>NUCLEOTIDE SEQUENCE [LARGE SCALE GENOMIC DNA]</scope>
    <source>
        <strain evidence="2 3">NIES-35</strain>
    </source>
</reference>
<keyword evidence="3" id="KW-1185">Reference proteome</keyword>
<gene>
    <name evidence="2" type="ORF">Rsub_04252</name>
</gene>
<evidence type="ECO:0000313" key="3">
    <source>
        <dbReference type="Proteomes" id="UP000247498"/>
    </source>
</evidence>
<dbReference type="Proteomes" id="UP000247498">
    <property type="component" value="Unassembled WGS sequence"/>
</dbReference>
<dbReference type="EMBL" id="BDRX01000025">
    <property type="protein sequence ID" value="GBF91512.1"/>
    <property type="molecule type" value="Genomic_DNA"/>
</dbReference>
<proteinExistence type="predicted"/>
<name>A0A2V0NXV6_9CHLO</name>
<dbReference type="AlphaFoldDB" id="A0A2V0NXV6"/>
<organism evidence="2 3">
    <name type="scientific">Raphidocelis subcapitata</name>
    <dbReference type="NCBI Taxonomy" id="307507"/>
    <lineage>
        <taxon>Eukaryota</taxon>
        <taxon>Viridiplantae</taxon>
        <taxon>Chlorophyta</taxon>
        <taxon>core chlorophytes</taxon>
        <taxon>Chlorophyceae</taxon>
        <taxon>CS clade</taxon>
        <taxon>Sphaeropleales</taxon>
        <taxon>Selenastraceae</taxon>
        <taxon>Raphidocelis</taxon>
    </lineage>
</organism>
<feature type="region of interest" description="Disordered" evidence="1">
    <location>
        <begin position="1"/>
        <end position="21"/>
    </location>
</feature>
<evidence type="ECO:0000313" key="2">
    <source>
        <dbReference type="EMBL" id="GBF91512.1"/>
    </source>
</evidence>